<proteinExistence type="predicted"/>
<dbReference type="PROSITE" id="PS50878">
    <property type="entry name" value="RT_POL"/>
    <property type="match status" value="1"/>
</dbReference>
<name>A0AAU9EI93_9FIRM</name>
<dbReference type="PANTHER" id="PTHR34047:SF8">
    <property type="entry name" value="PROTEIN YKFC"/>
    <property type="match status" value="1"/>
</dbReference>
<evidence type="ECO:0000313" key="3">
    <source>
        <dbReference type="Proteomes" id="UP001321786"/>
    </source>
</evidence>
<dbReference type="PANTHER" id="PTHR34047">
    <property type="entry name" value="NUCLEAR INTRON MATURASE 1, MITOCHONDRIAL-RELATED"/>
    <property type="match status" value="1"/>
</dbReference>
<dbReference type="Proteomes" id="UP001321786">
    <property type="component" value="Chromosome"/>
</dbReference>
<dbReference type="Pfam" id="PF00078">
    <property type="entry name" value="RVT_1"/>
    <property type="match status" value="1"/>
</dbReference>
<dbReference type="EMBL" id="AP028654">
    <property type="protein sequence ID" value="BEP29268.1"/>
    <property type="molecule type" value="Genomic_DNA"/>
</dbReference>
<evidence type="ECO:0000259" key="1">
    <source>
        <dbReference type="PROSITE" id="PS50878"/>
    </source>
</evidence>
<protein>
    <recommendedName>
        <fullName evidence="1">Reverse transcriptase domain-containing protein</fullName>
    </recommendedName>
</protein>
<keyword evidence="3" id="KW-1185">Reference proteome</keyword>
<accession>A0AAU9EI93</accession>
<reference evidence="2 3" key="1">
    <citation type="submission" date="2023-08" db="EMBL/GenBank/DDBJ databases">
        <title>Helicovermis profunda gen. nov., sp. nov., a novel mesophilic, fermentative bacterium within the Bacillota from a deep-sea hydrothermal vent chimney.</title>
        <authorList>
            <person name="Miyazaki U."/>
            <person name="Mizutani D."/>
            <person name="Hashimoto Y."/>
            <person name="Tame A."/>
            <person name="Sawayama S."/>
            <person name="Miyazaki J."/>
            <person name="Takai K."/>
            <person name="Nakagawa S."/>
        </authorList>
    </citation>
    <scope>NUCLEOTIDE SEQUENCE [LARGE SCALE GENOMIC DNA]</scope>
    <source>
        <strain evidence="2 3">S502</strain>
    </source>
</reference>
<gene>
    <name evidence="2" type="ORF">HLPR_15990</name>
</gene>
<dbReference type="InterPro" id="IPR051083">
    <property type="entry name" value="GrpII_Intron_Splice-Mob/Def"/>
</dbReference>
<dbReference type="AlphaFoldDB" id="A0AAU9EI93"/>
<sequence>MLTIQIAGAIVDRKFEETSIGLAQGGNLSPLCSNIMLNELDKELERRGIRFVRYADDALLFVLIVKLFDVGFFKLNYVKNS</sequence>
<evidence type="ECO:0000313" key="2">
    <source>
        <dbReference type="EMBL" id="BEP29268.1"/>
    </source>
</evidence>
<organism evidence="2 3">
    <name type="scientific">Helicovermis profundi</name>
    <dbReference type="NCBI Taxonomy" id="3065157"/>
    <lineage>
        <taxon>Bacteria</taxon>
        <taxon>Bacillati</taxon>
        <taxon>Bacillota</taxon>
        <taxon>Clostridia</taxon>
        <taxon>Helicovermis</taxon>
    </lineage>
</organism>
<dbReference type="InterPro" id="IPR043502">
    <property type="entry name" value="DNA/RNA_pol_sf"/>
</dbReference>
<dbReference type="SUPFAM" id="SSF56672">
    <property type="entry name" value="DNA/RNA polymerases"/>
    <property type="match status" value="1"/>
</dbReference>
<dbReference type="KEGG" id="hprf:HLPR_15990"/>
<feature type="domain" description="Reverse transcriptase" evidence="1">
    <location>
        <begin position="1"/>
        <end position="81"/>
    </location>
</feature>
<dbReference type="InterPro" id="IPR000477">
    <property type="entry name" value="RT_dom"/>
</dbReference>